<comment type="caution">
    <text evidence="11">The sequence shown here is derived from an EMBL/GenBank/DDBJ whole genome shotgun (WGS) entry which is preliminary data.</text>
</comment>
<dbReference type="CDD" id="cd12910">
    <property type="entry name" value="SPRY_SSH4_like"/>
    <property type="match status" value="1"/>
</dbReference>
<dbReference type="OrthoDB" id="1699231at2759"/>
<feature type="transmembrane region" description="Helical" evidence="9">
    <location>
        <begin position="110"/>
        <end position="133"/>
    </location>
</feature>
<evidence type="ECO:0000256" key="7">
    <source>
        <dbReference type="ARBA" id="ARBA00023136"/>
    </source>
</evidence>
<feature type="domain" description="Sodium/calcium exchanger membrane region" evidence="10">
    <location>
        <begin position="146"/>
        <end position="305"/>
    </location>
</feature>
<feature type="compositionally biased region" description="Basic residues" evidence="8">
    <location>
        <begin position="457"/>
        <end position="471"/>
    </location>
</feature>
<dbReference type="Proteomes" id="UP000214365">
    <property type="component" value="Unassembled WGS sequence"/>
</dbReference>
<evidence type="ECO:0000313" key="12">
    <source>
        <dbReference type="Proteomes" id="UP000214365"/>
    </source>
</evidence>
<reference evidence="11 12" key="1">
    <citation type="submission" date="2015-06" db="EMBL/GenBank/DDBJ databases">
        <title>Talaromyces atroroseus IBT 11181 draft genome.</title>
        <authorList>
            <person name="Rasmussen K.B."/>
            <person name="Rasmussen S."/>
            <person name="Petersen B."/>
            <person name="Sicheritz-Ponten T."/>
            <person name="Mortensen U.H."/>
            <person name="Thrane U."/>
        </authorList>
    </citation>
    <scope>NUCLEOTIDE SEQUENCE [LARGE SCALE GENOMIC DNA]</scope>
    <source>
        <strain evidence="11 12">IBT 11181</strain>
    </source>
</reference>
<dbReference type="Gene3D" id="2.60.120.920">
    <property type="match status" value="1"/>
</dbReference>
<evidence type="ECO:0000256" key="6">
    <source>
        <dbReference type="ARBA" id="ARBA00023065"/>
    </source>
</evidence>
<dbReference type="GeneID" id="31006005"/>
<comment type="subcellular location">
    <subcellularLocation>
        <location evidence="1">Endomembrane system</location>
        <topology evidence="1">Multi-pass membrane protein</topology>
    </subcellularLocation>
</comment>
<dbReference type="FunFam" id="1.20.1420.30:FF:000011">
    <property type="entry name" value="Vacuolar calcium ion transporter"/>
    <property type="match status" value="1"/>
</dbReference>
<dbReference type="EMBL" id="LFMY01000009">
    <property type="protein sequence ID" value="OKL58705.1"/>
    <property type="molecule type" value="Genomic_DNA"/>
</dbReference>
<dbReference type="InterPro" id="IPR043136">
    <property type="entry name" value="B30.2/SPRY_sf"/>
</dbReference>
<feature type="transmembrane region" description="Helical" evidence="9">
    <location>
        <begin position="145"/>
        <end position="166"/>
    </location>
</feature>
<feature type="transmembrane region" description="Helical" evidence="9">
    <location>
        <begin position="285"/>
        <end position="303"/>
    </location>
</feature>
<feature type="compositionally biased region" description="Polar residues" evidence="8">
    <location>
        <begin position="63"/>
        <end position="73"/>
    </location>
</feature>
<dbReference type="AlphaFoldDB" id="A0A225AW90"/>
<evidence type="ECO:0000256" key="8">
    <source>
        <dbReference type="SAM" id="MobiDB-lite"/>
    </source>
</evidence>
<keyword evidence="7 9" id="KW-0472">Membrane</keyword>
<dbReference type="GO" id="GO:0012505">
    <property type="term" value="C:endomembrane system"/>
    <property type="evidence" value="ECO:0007669"/>
    <property type="project" value="UniProtKB-SubCell"/>
</dbReference>
<dbReference type="Gene3D" id="1.20.1420.30">
    <property type="entry name" value="NCX, central ion-binding region"/>
    <property type="match status" value="2"/>
</dbReference>
<feature type="compositionally biased region" description="Polar residues" evidence="8">
    <location>
        <begin position="378"/>
        <end position="408"/>
    </location>
</feature>
<dbReference type="GO" id="GO:0015369">
    <property type="term" value="F:calcium:proton antiporter activity"/>
    <property type="evidence" value="ECO:0007669"/>
    <property type="project" value="TreeGrafter"/>
</dbReference>
<dbReference type="RefSeq" id="XP_020118826.1">
    <property type="nucleotide sequence ID" value="XM_020268551.1"/>
</dbReference>
<evidence type="ECO:0000256" key="3">
    <source>
        <dbReference type="ARBA" id="ARBA00022448"/>
    </source>
</evidence>
<protein>
    <recommendedName>
        <fullName evidence="10">Sodium/calcium exchanger membrane region domain-containing protein</fullName>
    </recommendedName>
</protein>
<dbReference type="InterPro" id="IPR004837">
    <property type="entry name" value="NaCa_Exmemb"/>
</dbReference>
<feature type="compositionally biased region" description="Basic residues" evidence="8">
    <location>
        <begin position="358"/>
        <end position="372"/>
    </location>
</feature>
<evidence type="ECO:0000256" key="4">
    <source>
        <dbReference type="ARBA" id="ARBA00022692"/>
    </source>
</evidence>
<feature type="region of interest" description="Disordered" evidence="8">
    <location>
        <begin position="528"/>
        <end position="550"/>
    </location>
</feature>
<evidence type="ECO:0000256" key="1">
    <source>
        <dbReference type="ARBA" id="ARBA00004127"/>
    </source>
</evidence>
<feature type="transmembrane region" description="Helical" evidence="9">
    <location>
        <begin position="692"/>
        <end position="714"/>
    </location>
</feature>
<dbReference type="GO" id="GO:0006874">
    <property type="term" value="P:intracellular calcium ion homeostasis"/>
    <property type="evidence" value="ECO:0007669"/>
    <property type="project" value="TreeGrafter"/>
</dbReference>
<feature type="transmembrane region" description="Helical" evidence="9">
    <location>
        <begin position="178"/>
        <end position="199"/>
    </location>
</feature>
<feature type="transmembrane region" description="Helical" evidence="9">
    <location>
        <begin position="593"/>
        <end position="613"/>
    </location>
</feature>
<dbReference type="STRING" id="1441469.A0A225AW90"/>
<proteinExistence type="inferred from homology"/>
<feature type="transmembrane region" description="Helical" evidence="9">
    <location>
        <begin position="659"/>
        <end position="686"/>
    </location>
</feature>
<keyword evidence="5 9" id="KW-1133">Transmembrane helix</keyword>
<dbReference type="PANTHER" id="PTHR31503">
    <property type="entry name" value="VACUOLAR CALCIUM ION TRANSPORTER"/>
    <property type="match status" value="1"/>
</dbReference>
<evidence type="ECO:0000259" key="10">
    <source>
        <dbReference type="Pfam" id="PF01699"/>
    </source>
</evidence>
<sequence>MNESDEPPIDRLGIWDRLHSYALNLVPHGKQPPRDSSILPITHHQTGHDGVHQAPGANGPGVSRTTTQQTLHDNTPIPGAVSLDTQDGEKASTLEPKLGFFTKVYTSLKLIIFSSWVNWLLLCVPVGIALGAVERVMGDDGPISPTAVFSVNAVAIIPLAWMLGYATECVASDMGDTVGALLNVTFGNAVELIIFIIALVADEIEIVQASLLGSILANLLLILGMCFLFGGLRFREQACSIQLCRHSNERLSFELERYKSPSTVQTAFHASFSNMNNADAAVLKISRGTSVVLLLVYILYLLFQLKSHSYIYESTPQHVIDEESYPGVLADILNSSSSSESSSDDDSDASSGSQTTIKRIRRALRKKRRRKSSSASKDTASVPSLPSFVRTLSSSSQVIDDSANSSRTKFGPKRNNGQESTAEFERPPINPELSGEVTTRDFEVDKEMRKPAEPKRKALHPQKRYKEPKRRKSEDDIIEEGIVAPSVTAPFFEVKGESEKRPFNIRSIPYRPTIPRVLTPMIFPAAGQAEPEASSNTPRPNRLRRTSSLPDRLNKETAVATAIPSAQPLPHLLSKRTVEIKDDHAEKPKLDRVTAIILLLITTALVAVCAEFLVDSIDYLVSSTGVSEAFIGLIILPIVGNAAEHVTAVTVASKNKMDLAIGVALGSSIQIALFVTPIIVLLGWILNTEMSLYFSLFETVSLFASAFIVNYLMLDGRSNYLEGALLIAAPPPGAPPGYQDSSSNPPPYHNWQEQVPDTAILAPPPTISHFASETGNASGDDADRAKEFCTSRPLWRPVQPSEAIYNSTLRGEIRPGQPIEYRGSLDTRHPGRWKVKSDKHCRDCSLISILPLYYALRDSPAVTGRDKTIYFEVKILRIQRQTGNSNGGDANGLSIGFVAQPYPSWRSPGWDRASVGVFSDDGCRFVNDSFGGKSFTEPFREGETVGLGMTFFVASPGCNSRVRVFFTRNGFEAGSWDLHEQLDSEAGGVQGLEGDFDLYAAVGIFGGVEFEARFEREGLLLP</sequence>
<name>A0A225AW90_TALAT</name>
<dbReference type="InterPro" id="IPR004713">
    <property type="entry name" value="CaH_exchang"/>
</dbReference>
<feature type="transmembrane region" description="Helical" evidence="9">
    <location>
        <begin position="211"/>
        <end position="232"/>
    </location>
</feature>
<feature type="region of interest" description="Disordered" evidence="8">
    <location>
        <begin position="29"/>
        <end position="86"/>
    </location>
</feature>
<feature type="region of interest" description="Disordered" evidence="8">
    <location>
        <begin position="334"/>
        <end position="474"/>
    </location>
</feature>
<dbReference type="PANTHER" id="PTHR31503:SF18">
    <property type="entry name" value="CA(2+)_H(+) EXCHANGER, PUTATIVE (EUROFUNG)-RELATED"/>
    <property type="match status" value="1"/>
</dbReference>
<keyword evidence="4 9" id="KW-0812">Transmembrane</keyword>
<keyword evidence="3" id="KW-0813">Transport</keyword>
<keyword evidence="12" id="KW-1185">Reference proteome</keyword>
<feature type="domain" description="Sodium/calcium exchanger membrane region" evidence="10">
    <location>
        <begin position="595"/>
        <end position="728"/>
    </location>
</feature>
<feature type="transmembrane region" description="Helical" evidence="9">
    <location>
        <begin position="619"/>
        <end position="639"/>
    </location>
</feature>
<comment type="similarity">
    <text evidence="2">Belongs to the Ca(2+):cation antiporter (CaCA) (TC 2.A.19) family.</text>
</comment>
<dbReference type="GO" id="GO:0000329">
    <property type="term" value="C:fungal-type vacuole membrane"/>
    <property type="evidence" value="ECO:0007669"/>
    <property type="project" value="TreeGrafter"/>
</dbReference>
<feature type="compositionally biased region" description="Basic and acidic residues" evidence="8">
    <location>
        <begin position="438"/>
        <end position="456"/>
    </location>
</feature>
<dbReference type="FunFam" id="1.20.1420.30:FF:000016">
    <property type="entry name" value="Membrane bound cation transporter"/>
    <property type="match status" value="1"/>
</dbReference>
<evidence type="ECO:0000256" key="2">
    <source>
        <dbReference type="ARBA" id="ARBA00008170"/>
    </source>
</evidence>
<organism evidence="11 12">
    <name type="scientific">Talaromyces atroroseus</name>
    <dbReference type="NCBI Taxonomy" id="1441469"/>
    <lineage>
        <taxon>Eukaryota</taxon>
        <taxon>Fungi</taxon>
        <taxon>Dikarya</taxon>
        <taxon>Ascomycota</taxon>
        <taxon>Pezizomycotina</taxon>
        <taxon>Eurotiomycetes</taxon>
        <taxon>Eurotiomycetidae</taxon>
        <taxon>Eurotiales</taxon>
        <taxon>Trichocomaceae</taxon>
        <taxon>Talaromyces</taxon>
        <taxon>Talaromyces sect. Trachyspermi</taxon>
    </lineage>
</organism>
<evidence type="ECO:0000256" key="9">
    <source>
        <dbReference type="SAM" id="Phobius"/>
    </source>
</evidence>
<dbReference type="InterPro" id="IPR035780">
    <property type="entry name" value="SPRY_Ssh4-like"/>
</dbReference>
<evidence type="ECO:0000256" key="5">
    <source>
        <dbReference type="ARBA" id="ARBA00022989"/>
    </source>
</evidence>
<evidence type="ECO:0000313" key="11">
    <source>
        <dbReference type="EMBL" id="OKL58705.1"/>
    </source>
</evidence>
<accession>A0A225AW90</accession>
<dbReference type="Pfam" id="PF01699">
    <property type="entry name" value="Na_Ca_ex"/>
    <property type="match status" value="2"/>
</dbReference>
<gene>
    <name evidence="11" type="ORF">UA08_06249</name>
</gene>
<keyword evidence="6" id="KW-0406">Ion transport</keyword>
<dbReference type="InterPro" id="IPR044880">
    <property type="entry name" value="NCX_ion-bd_dom_sf"/>
</dbReference>